<dbReference type="PROSITE" id="PS00675">
    <property type="entry name" value="SIGMA54_INTERACT_1"/>
    <property type="match status" value="1"/>
</dbReference>
<keyword evidence="4" id="KW-0238">DNA-binding</keyword>
<keyword evidence="3" id="KW-0805">Transcription regulation</keyword>
<keyword evidence="5" id="KW-0804">Transcription</keyword>
<dbReference type="Pfam" id="PF00158">
    <property type="entry name" value="Sigma54_activat"/>
    <property type="match status" value="1"/>
</dbReference>
<dbReference type="Gene3D" id="1.10.8.60">
    <property type="match status" value="1"/>
</dbReference>
<dbReference type="Proteomes" id="UP000295554">
    <property type="component" value="Unassembled WGS sequence"/>
</dbReference>
<dbReference type="CDD" id="cd00009">
    <property type="entry name" value="AAA"/>
    <property type="match status" value="1"/>
</dbReference>
<dbReference type="Pfam" id="PF25601">
    <property type="entry name" value="AAA_lid_14"/>
    <property type="match status" value="1"/>
</dbReference>
<comment type="caution">
    <text evidence="7">The sequence shown here is derived from an EMBL/GenBank/DDBJ whole genome shotgun (WGS) entry which is preliminary data.</text>
</comment>
<dbReference type="InterPro" id="IPR027417">
    <property type="entry name" value="P-loop_NTPase"/>
</dbReference>
<gene>
    <name evidence="7" type="ORF">E2F43_02105</name>
</gene>
<evidence type="ECO:0000313" key="8">
    <source>
        <dbReference type="Proteomes" id="UP000295554"/>
    </source>
</evidence>
<dbReference type="PROSITE" id="PS50045">
    <property type="entry name" value="SIGMA54_INTERACT_4"/>
    <property type="match status" value="1"/>
</dbReference>
<dbReference type="SMART" id="SM00382">
    <property type="entry name" value="AAA"/>
    <property type="match status" value="1"/>
</dbReference>
<evidence type="ECO:0000256" key="2">
    <source>
        <dbReference type="ARBA" id="ARBA00022840"/>
    </source>
</evidence>
<dbReference type="InterPro" id="IPR002078">
    <property type="entry name" value="Sigma_54_int"/>
</dbReference>
<dbReference type="Gene3D" id="3.40.50.300">
    <property type="entry name" value="P-loop containing nucleotide triphosphate hydrolases"/>
    <property type="match status" value="1"/>
</dbReference>
<feature type="domain" description="Sigma-54 factor interaction" evidence="6">
    <location>
        <begin position="153"/>
        <end position="390"/>
    </location>
</feature>
<name>A0A4V2ZXN8_9GAMM</name>
<accession>A0A4V2ZXN8</accession>
<reference evidence="7 8" key="1">
    <citation type="submission" date="2019-03" db="EMBL/GenBank/DDBJ databases">
        <title>Seongchinamella monodicae gen. nov., sp. nov., a novel member of the Gammaproteobacteria isolated from a tidal mudflat of beach.</title>
        <authorList>
            <person name="Yang H.G."/>
            <person name="Kang J.W."/>
            <person name="Lee S.D."/>
        </authorList>
    </citation>
    <scope>NUCLEOTIDE SEQUENCE [LARGE SCALE GENOMIC DNA]</scope>
    <source>
        <strain evidence="7 8">GH4-78</strain>
    </source>
</reference>
<evidence type="ECO:0000259" key="6">
    <source>
        <dbReference type="PROSITE" id="PS50045"/>
    </source>
</evidence>
<dbReference type="InterPro" id="IPR025943">
    <property type="entry name" value="Sigma_54_int_dom_ATP-bd_2"/>
</dbReference>
<dbReference type="EMBL" id="SMSE01000001">
    <property type="protein sequence ID" value="TDG15055.1"/>
    <property type="molecule type" value="Genomic_DNA"/>
</dbReference>
<dbReference type="GO" id="GO:0006355">
    <property type="term" value="P:regulation of DNA-templated transcription"/>
    <property type="evidence" value="ECO:0007669"/>
    <property type="project" value="InterPro"/>
</dbReference>
<evidence type="ECO:0000256" key="5">
    <source>
        <dbReference type="ARBA" id="ARBA00023163"/>
    </source>
</evidence>
<proteinExistence type="predicted"/>
<evidence type="ECO:0000256" key="3">
    <source>
        <dbReference type="ARBA" id="ARBA00023015"/>
    </source>
</evidence>
<dbReference type="RefSeq" id="WP_133209217.1">
    <property type="nucleotide sequence ID" value="NZ_SMSE01000001.1"/>
</dbReference>
<organism evidence="7 8">
    <name type="scientific">Seongchinamella unica</name>
    <dbReference type="NCBI Taxonomy" id="2547392"/>
    <lineage>
        <taxon>Bacteria</taxon>
        <taxon>Pseudomonadati</taxon>
        <taxon>Pseudomonadota</taxon>
        <taxon>Gammaproteobacteria</taxon>
        <taxon>Cellvibrionales</taxon>
        <taxon>Halieaceae</taxon>
        <taxon>Seongchinamella</taxon>
    </lineage>
</organism>
<sequence length="519" mass="55814">MSPDSSESTLPTLSDVVATSASTPELRCTIVFHPRIERIGQSAVLDCAAGECVLGRHSPLFSAGDDAGAAPLDNGYISRRALQVRSAGDGVRLIRPQQASRCRAAGREVQGEVVLDNAALEAGVPLLLSHSVVLMLRRTVAAPVDETAAGAGLLGSSPVMRQLRAQIQRAAQSDLDVLVRGETGAGKELVAQAIHAGSGRAGRPLVSVNMAAIPASLAAADLFGNTRGAFTGADRARPGYFQQAEGGTLFLDEVGDTPEEVQPLLLRALQQREIQVVGGATRKIDVRVISATDAPLDGEDCSFKSALRYRLGTLEIDVPALREHLEDMGQLLLDALLRMAAREGRQHWIEASMREERGLARWARLFYDFCCYDWPGNVRQLENFAAQVVLASASDPVIPETLLAQVRAASREGEADALPTHPERRWRPLSEVSEAEFEVAMRDARYEVAAVADALGVSRQSLYRRIGNSEKFRSASDVPLGELRSTLDACGNDVRQAAMSLQVSESGLRQRLRAIRASA</sequence>
<dbReference type="SUPFAM" id="SSF52540">
    <property type="entry name" value="P-loop containing nucleoside triphosphate hydrolases"/>
    <property type="match status" value="1"/>
</dbReference>
<dbReference type="PROSITE" id="PS00688">
    <property type="entry name" value="SIGMA54_INTERACT_3"/>
    <property type="match status" value="1"/>
</dbReference>
<evidence type="ECO:0000256" key="4">
    <source>
        <dbReference type="ARBA" id="ARBA00023125"/>
    </source>
</evidence>
<evidence type="ECO:0000313" key="7">
    <source>
        <dbReference type="EMBL" id="TDG15055.1"/>
    </source>
</evidence>
<dbReference type="PROSITE" id="PS00676">
    <property type="entry name" value="SIGMA54_INTERACT_2"/>
    <property type="match status" value="1"/>
</dbReference>
<keyword evidence="1" id="KW-0547">Nucleotide-binding</keyword>
<evidence type="ECO:0000256" key="1">
    <source>
        <dbReference type="ARBA" id="ARBA00022741"/>
    </source>
</evidence>
<keyword evidence="8" id="KW-1185">Reference proteome</keyword>
<dbReference type="InterPro" id="IPR003593">
    <property type="entry name" value="AAA+_ATPase"/>
</dbReference>
<dbReference type="FunFam" id="3.40.50.300:FF:000006">
    <property type="entry name" value="DNA-binding transcriptional regulator NtrC"/>
    <property type="match status" value="1"/>
</dbReference>
<dbReference type="InterPro" id="IPR025944">
    <property type="entry name" value="Sigma_54_int_dom_CS"/>
</dbReference>
<keyword evidence="2" id="KW-0067">ATP-binding</keyword>
<dbReference type="InterPro" id="IPR058031">
    <property type="entry name" value="AAA_lid_NorR"/>
</dbReference>
<dbReference type="InterPro" id="IPR025662">
    <property type="entry name" value="Sigma_54_int_dom_ATP-bd_1"/>
</dbReference>
<dbReference type="AlphaFoldDB" id="A0A4V2ZXN8"/>
<dbReference type="OrthoDB" id="9804019at2"/>
<protein>
    <submittedName>
        <fullName evidence="7">Sigma-54-dependent Fis family transcriptional regulator</fullName>
    </submittedName>
</protein>
<dbReference type="PANTHER" id="PTHR32071">
    <property type="entry name" value="TRANSCRIPTIONAL REGULATORY PROTEIN"/>
    <property type="match status" value="1"/>
</dbReference>
<dbReference type="GO" id="GO:0003677">
    <property type="term" value="F:DNA binding"/>
    <property type="evidence" value="ECO:0007669"/>
    <property type="project" value="UniProtKB-KW"/>
</dbReference>
<dbReference type="GO" id="GO:0005524">
    <property type="term" value="F:ATP binding"/>
    <property type="evidence" value="ECO:0007669"/>
    <property type="project" value="UniProtKB-KW"/>
</dbReference>